<proteinExistence type="predicted"/>
<keyword evidence="2" id="KW-1185">Reference proteome</keyword>
<dbReference type="WBParaSite" id="nRc.2.0.1.t41107-RA">
    <property type="protein sequence ID" value="nRc.2.0.1.t41107-RA"/>
    <property type="gene ID" value="nRc.2.0.1.g41107"/>
</dbReference>
<accession>A0A915KQE5</accession>
<dbReference type="Proteomes" id="UP000887565">
    <property type="component" value="Unplaced"/>
</dbReference>
<protein>
    <submittedName>
        <fullName evidence="3">Uncharacterized protein</fullName>
    </submittedName>
</protein>
<evidence type="ECO:0000313" key="3">
    <source>
        <dbReference type="WBParaSite" id="nRc.2.0.1.t41107-RA"/>
    </source>
</evidence>
<evidence type="ECO:0000313" key="2">
    <source>
        <dbReference type="Proteomes" id="UP000887565"/>
    </source>
</evidence>
<organism evidence="2 3">
    <name type="scientific">Romanomermis culicivorax</name>
    <name type="common">Nematode worm</name>
    <dbReference type="NCBI Taxonomy" id="13658"/>
    <lineage>
        <taxon>Eukaryota</taxon>
        <taxon>Metazoa</taxon>
        <taxon>Ecdysozoa</taxon>
        <taxon>Nematoda</taxon>
        <taxon>Enoplea</taxon>
        <taxon>Dorylaimia</taxon>
        <taxon>Mermithida</taxon>
        <taxon>Mermithoidea</taxon>
        <taxon>Mermithidae</taxon>
        <taxon>Romanomermis</taxon>
    </lineage>
</organism>
<name>A0A915KQE5_ROMCU</name>
<evidence type="ECO:0000256" key="1">
    <source>
        <dbReference type="SAM" id="MobiDB-lite"/>
    </source>
</evidence>
<reference evidence="3" key="1">
    <citation type="submission" date="2022-11" db="UniProtKB">
        <authorList>
            <consortium name="WormBaseParasite"/>
        </authorList>
    </citation>
    <scope>IDENTIFICATION</scope>
</reference>
<dbReference type="AlphaFoldDB" id="A0A915KQE5"/>
<sequence length="70" mass="7542">MGYPTHGIRTGKGPGGRCERRRRCRAPQPKGQGPIAISVQPHHARLVVVVLDTRGGNVLESIDTMRAKGS</sequence>
<feature type="region of interest" description="Disordered" evidence="1">
    <location>
        <begin position="1"/>
        <end position="36"/>
    </location>
</feature>